<name>A0A857FNT8_KOMXY</name>
<reference evidence="2 3" key="1">
    <citation type="journal article" date="2020" name="Carbohydr. Polym.">
        <title>Characterization and optimization of production of bacterial cellulose from strain CGMCC 17276 based on whole-genome analysis.</title>
        <authorList>
            <person name="Lu T."/>
            <person name="Gao H."/>
            <person name="Liao B."/>
            <person name="Wu J."/>
            <person name="Zhang W."/>
            <person name="Huang J."/>
            <person name="Liu M."/>
            <person name="Huang J."/>
            <person name="Chang Z."/>
            <person name="Jin M."/>
            <person name="Yi Z."/>
            <person name="Jiang D."/>
        </authorList>
    </citation>
    <scope>NUCLEOTIDE SEQUENCE [LARGE SCALE GENOMIC DNA]</scope>
    <source>
        <strain evidence="2 3">CGMCC 17276</strain>
    </source>
</reference>
<feature type="region of interest" description="Disordered" evidence="1">
    <location>
        <begin position="50"/>
        <end position="69"/>
    </location>
</feature>
<protein>
    <submittedName>
        <fullName evidence="2">Uncharacterized protein</fullName>
    </submittedName>
</protein>
<sequence length="69" mass="7563">MLMRPDNCAVDHHVFVVVISGQITKYPFDDARVSDLLCIIDLVHTSPKGSMNDHLEGTPGRIADGREAS</sequence>
<accession>A0A857FNT8</accession>
<organism evidence="2 3">
    <name type="scientific">Komagataeibacter xylinus</name>
    <name type="common">Gluconacetobacter xylinus</name>
    <dbReference type="NCBI Taxonomy" id="28448"/>
    <lineage>
        <taxon>Bacteria</taxon>
        <taxon>Pseudomonadati</taxon>
        <taxon>Pseudomonadota</taxon>
        <taxon>Alphaproteobacteria</taxon>
        <taxon>Acetobacterales</taxon>
        <taxon>Acetobacteraceae</taxon>
        <taxon>Komagataeibacter</taxon>
    </lineage>
</organism>
<dbReference type="EMBL" id="CP041348">
    <property type="protein sequence ID" value="QHC35961.1"/>
    <property type="molecule type" value="Genomic_DNA"/>
</dbReference>
<dbReference type="Proteomes" id="UP000464674">
    <property type="component" value="Chromosome"/>
</dbReference>
<evidence type="ECO:0000256" key="1">
    <source>
        <dbReference type="SAM" id="MobiDB-lite"/>
    </source>
</evidence>
<dbReference type="AlphaFoldDB" id="A0A857FNT8"/>
<evidence type="ECO:0000313" key="2">
    <source>
        <dbReference type="EMBL" id="QHC35961.1"/>
    </source>
</evidence>
<gene>
    <name evidence="2" type="ORF">FMA36_11075</name>
</gene>
<proteinExistence type="predicted"/>
<evidence type="ECO:0000313" key="3">
    <source>
        <dbReference type="Proteomes" id="UP000464674"/>
    </source>
</evidence>